<dbReference type="Proteomes" id="UP000286220">
    <property type="component" value="Unassembled WGS sequence"/>
</dbReference>
<dbReference type="EMBL" id="QSKY01000034">
    <property type="protein sequence ID" value="RHE99922.1"/>
    <property type="molecule type" value="Genomic_DNA"/>
</dbReference>
<gene>
    <name evidence="3" type="ORF">DW038_11185</name>
    <name evidence="2" type="ORF">DW703_15220</name>
    <name evidence="1" type="ORF">DW912_00915</name>
</gene>
<proteinExistence type="predicted"/>
<dbReference type="InterPro" id="IPR026989">
    <property type="entry name" value="TnpV"/>
</dbReference>
<dbReference type="AlphaFoldDB" id="A0A414LYH7"/>
<comment type="caution">
    <text evidence="2">The sequence shown here is derived from an EMBL/GenBank/DDBJ whole genome shotgun (WGS) entry which is preliminary data.</text>
</comment>
<dbReference type="EMBL" id="QROF01000010">
    <property type="protein sequence ID" value="RHL03101.1"/>
    <property type="molecule type" value="Genomic_DNA"/>
</dbReference>
<protein>
    <submittedName>
        <fullName evidence="2">TnpV protein</fullName>
    </submittedName>
</protein>
<reference evidence="4 5" key="1">
    <citation type="submission" date="2018-08" db="EMBL/GenBank/DDBJ databases">
        <title>A genome reference for cultivated species of the human gut microbiota.</title>
        <authorList>
            <person name="Zou Y."/>
            <person name="Xue W."/>
            <person name="Luo G."/>
        </authorList>
    </citation>
    <scope>NUCLEOTIDE SEQUENCE [LARGE SCALE GENOMIC DNA]</scope>
    <source>
        <strain evidence="3 5">AF39-14AC</strain>
        <strain evidence="2 4">AM26-2LB</strain>
        <strain evidence="1 6">AM42-17AT</strain>
    </source>
</reference>
<evidence type="ECO:0000313" key="6">
    <source>
        <dbReference type="Proteomes" id="UP000286220"/>
    </source>
</evidence>
<dbReference type="Pfam" id="PF14198">
    <property type="entry name" value="TnpV"/>
    <property type="match status" value="1"/>
</dbReference>
<dbReference type="Proteomes" id="UP000286181">
    <property type="component" value="Unassembled WGS sequence"/>
</dbReference>
<dbReference type="Proteomes" id="UP000283501">
    <property type="component" value="Unassembled WGS sequence"/>
</dbReference>
<dbReference type="EMBL" id="QSFZ01000001">
    <property type="protein sequence ID" value="RHA94816.1"/>
    <property type="molecule type" value="Genomic_DNA"/>
</dbReference>
<accession>A0A414LYH7</accession>
<organism evidence="2 4">
    <name type="scientific">Agathobacter rectalis</name>
    <dbReference type="NCBI Taxonomy" id="39491"/>
    <lineage>
        <taxon>Bacteria</taxon>
        <taxon>Bacillati</taxon>
        <taxon>Bacillota</taxon>
        <taxon>Clostridia</taxon>
        <taxon>Lachnospirales</taxon>
        <taxon>Lachnospiraceae</taxon>
        <taxon>Agathobacter</taxon>
    </lineage>
</organism>
<evidence type="ECO:0000313" key="2">
    <source>
        <dbReference type="EMBL" id="RHE99922.1"/>
    </source>
</evidence>
<evidence type="ECO:0000313" key="1">
    <source>
        <dbReference type="EMBL" id="RHA94816.1"/>
    </source>
</evidence>
<evidence type="ECO:0000313" key="3">
    <source>
        <dbReference type="EMBL" id="RHL03101.1"/>
    </source>
</evidence>
<evidence type="ECO:0000313" key="5">
    <source>
        <dbReference type="Proteomes" id="UP000286181"/>
    </source>
</evidence>
<name>A0A414LYH7_9FIRM</name>
<evidence type="ECO:0000313" key="4">
    <source>
        <dbReference type="Proteomes" id="UP000283501"/>
    </source>
</evidence>
<sequence length="116" mass="13902">MGGTYTEKDGFLYPNLSMEQESEQITVGKYGLLWISYMKETYPDRYRHHIRMGQLYSKAAEVNEEAYQMLDTITNQYLMKHKLVNPASTMEMWKLREQAKQTAEEEVYETVIYRFY</sequence>